<reference evidence="5 6" key="1">
    <citation type="journal article" date="2014" name="Genome Announc.">
        <title>Draft Genome Sequences of Two Vibrionaceae Species, Vibrio ponticus C121 and Photobacterium aphoticum C119, Isolated as Coral Reef Microbiota.</title>
        <authorList>
            <person name="Al-saari N."/>
            <person name="Meirelles P.M."/>
            <person name="Mino S."/>
            <person name="Suda W."/>
            <person name="Oshima K."/>
            <person name="Hattori M."/>
            <person name="Ohkuma M."/>
            <person name="Thompson F.L."/>
            <person name="Gomez-Gil B."/>
            <person name="Sawabe T."/>
            <person name="Sawabe T."/>
        </authorList>
    </citation>
    <scope>NUCLEOTIDE SEQUENCE [LARGE SCALE GENOMIC DNA]</scope>
    <source>
        <strain evidence="5 6">JCM 19237</strain>
    </source>
</reference>
<dbReference type="EMBL" id="BBMN01000002">
    <property type="protein sequence ID" value="GAL03435.1"/>
    <property type="molecule type" value="Genomic_DNA"/>
</dbReference>
<feature type="active site" description="Proton donor/acceptor" evidence="1">
    <location>
        <position position="171"/>
    </location>
</feature>
<dbReference type="AlphaFoldDB" id="A0A090QJX0"/>
<dbReference type="InterPro" id="IPR016639">
    <property type="entry name" value="GST_Omega/GSH"/>
</dbReference>
<dbReference type="SUPFAM" id="SSF52833">
    <property type="entry name" value="Thioredoxin-like"/>
    <property type="match status" value="1"/>
</dbReference>
<gene>
    <name evidence="5" type="ORF">JCM19237_6329</name>
</gene>
<dbReference type="CDD" id="cd03190">
    <property type="entry name" value="GST_C_Omega_like"/>
    <property type="match status" value="1"/>
</dbReference>
<dbReference type="Pfam" id="PF13409">
    <property type="entry name" value="GST_N_2"/>
    <property type="match status" value="1"/>
</dbReference>
<dbReference type="PIRSF" id="PIRSF015753">
    <property type="entry name" value="GST"/>
    <property type="match status" value="1"/>
</dbReference>
<dbReference type="Proteomes" id="UP000029227">
    <property type="component" value="Unassembled WGS sequence"/>
</dbReference>
<protein>
    <submittedName>
        <fullName evidence="5">Glutathione S-transferase omega</fullName>
        <ecNumber evidence="5">2.5.1.18</ecNumber>
    </submittedName>
</protein>
<dbReference type="STRING" id="754436.JCM19237_6329"/>
<dbReference type="InterPro" id="IPR047047">
    <property type="entry name" value="GST_Omega-like_C"/>
</dbReference>
<sequence length="297" mass="34119">MAVLEQGIWYPNKNANELDHEDQFALPETVVAGRYHLYMSLACPFAHRPYLVINYLGLDEAISVSSVAAKRYNDGWEFDTEHADPIYGRPKLADLYLKAKPDYTGVVSVPVLWDKETQQIAGNDSAAMAMDLATRWLPLAKHPVELVPAAQREVIETLNTWLHANVNRKVYQVGFATDQATYDEASESLFAALETLDARLSQSKYLFGEQVTLSDLFLLPTLVRFEAVYEVHFKANKKPLRAFTHLYRYMRELVADPRIRSTLDIEYMKQHYYFSHKHINLTALYRQGRSLTGYECE</sequence>
<evidence type="ECO:0000313" key="5">
    <source>
        <dbReference type="EMBL" id="GAL03435.1"/>
    </source>
</evidence>
<dbReference type="InterPro" id="IPR004045">
    <property type="entry name" value="Glutathione_S-Trfase_N"/>
</dbReference>
<keyword evidence="5" id="KW-0808">Transferase</keyword>
<proteinExistence type="predicted"/>
<feature type="binding site" evidence="2">
    <location>
        <position position="76"/>
    </location>
    <ligand>
        <name>glutathione</name>
        <dbReference type="ChEBI" id="CHEBI:57925"/>
    </ligand>
</feature>
<dbReference type="InterPro" id="IPR036249">
    <property type="entry name" value="Thioredoxin-like_sf"/>
</dbReference>
<accession>A0A090QJX0</accession>
<dbReference type="SUPFAM" id="SSF47616">
    <property type="entry name" value="GST C-terminal domain-like"/>
    <property type="match status" value="1"/>
</dbReference>
<dbReference type="Gene3D" id="1.20.1050.10">
    <property type="match status" value="1"/>
</dbReference>
<dbReference type="EC" id="2.5.1.18" evidence="5"/>
<evidence type="ECO:0000256" key="2">
    <source>
        <dbReference type="PIRSR" id="PIRSR015753-2"/>
    </source>
</evidence>
<dbReference type="InterPro" id="IPR010987">
    <property type="entry name" value="Glutathione-S-Trfase_C-like"/>
</dbReference>
<organism evidence="5 6">
    <name type="scientific">Photobacterium aphoticum</name>
    <dbReference type="NCBI Taxonomy" id="754436"/>
    <lineage>
        <taxon>Bacteria</taxon>
        <taxon>Pseudomonadati</taxon>
        <taxon>Pseudomonadota</taxon>
        <taxon>Gammaproteobacteria</taxon>
        <taxon>Vibrionales</taxon>
        <taxon>Vibrionaceae</taxon>
        <taxon>Photobacterium</taxon>
    </lineage>
</organism>
<comment type="caution">
    <text evidence="5">The sequence shown here is derived from an EMBL/GenBank/DDBJ whole genome shotgun (WGS) entry which is preliminary data.</text>
</comment>
<evidence type="ECO:0000256" key="3">
    <source>
        <dbReference type="PIRSR" id="PIRSR015753-3"/>
    </source>
</evidence>
<evidence type="ECO:0000313" key="6">
    <source>
        <dbReference type="Proteomes" id="UP000029227"/>
    </source>
</evidence>
<evidence type="ECO:0000259" key="4">
    <source>
        <dbReference type="PROSITE" id="PS50405"/>
    </source>
</evidence>
<feature type="active site" description="Nucleophile" evidence="1">
    <location>
        <position position="43"/>
    </location>
</feature>
<feature type="domain" description="GST C-terminal" evidence="4">
    <location>
        <begin position="144"/>
        <end position="272"/>
    </location>
</feature>
<feature type="binding site" evidence="2">
    <location>
        <begin position="124"/>
        <end position="125"/>
    </location>
    <ligand>
        <name>glutathione</name>
        <dbReference type="ChEBI" id="CHEBI:57925"/>
    </ligand>
</feature>
<dbReference type="GO" id="GO:0005737">
    <property type="term" value="C:cytoplasm"/>
    <property type="evidence" value="ECO:0007669"/>
    <property type="project" value="TreeGrafter"/>
</dbReference>
<dbReference type="Pfam" id="PF13410">
    <property type="entry name" value="GST_C_2"/>
    <property type="match status" value="1"/>
</dbReference>
<dbReference type="eggNOG" id="COG0435">
    <property type="taxonomic scope" value="Bacteria"/>
</dbReference>
<dbReference type="InterPro" id="IPR036282">
    <property type="entry name" value="Glutathione-S-Trfase_C_sf"/>
</dbReference>
<dbReference type="Gene3D" id="3.40.30.10">
    <property type="entry name" value="Glutaredoxin"/>
    <property type="match status" value="1"/>
</dbReference>
<feature type="site" description="Lowers pKa of active site Cys" evidence="3">
    <location>
        <position position="229"/>
    </location>
</feature>
<feature type="site" description="Lowers pKa of active site Cys" evidence="3">
    <location>
        <position position="272"/>
    </location>
</feature>
<dbReference type="PANTHER" id="PTHR32419">
    <property type="entry name" value="GLUTATHIONYL-HYDROQUINONE REDUCTASE"/>
    <property type="match status" value="1"/>
</dbReference>
<dbReference type="PROSITE" id="PS50405">
    <property type="entry name" value="GST_CTER"/>
    <property type="match status" value="1"/>
</dbReference>
<name>A0A090QJX0_9GAMM</name>
<dbReference type="GO" id="GO:0004364">
    <property type="term" value="F:glutathione transferase activity"/>
    <property type="evidence" value="ECO:0007669"/>
    <property type="project" value="UniProtKB-EC"/>
</dbReference>
<dbReference type="PANTHER" id="PTHR32419:SF6">
    <property type="entry name" value="GLUTATHIONE S-TRANSFERASE OMEGA-LIKE 1-RELATED"/>
    <property type="match status" value="1"/>
</dbReference>
<evidence type="ECO:0000256" key="1">
    <source>
        <dbReference type="PIRSR" id="PIRSR015753-1"/>
    </source>
</evidence>